<keyword evidence="6" id="KW-0285">Flavoprotein</keyword>
<dbReference type="PANTHER" id="PTHR43563">
    <property type="entry name" value="AMINE OXIDASE"/>
    <property type="match status" value="1"/>
</dbReference>
<dbReference type="STRING" id="1163406.A0A0L0NAV4"/>
<evidence type="ECO:0000256" key="3">
    <source>
        <dbReference type="ARBA" id="ARBA00023002"/>
    </source>
</evidence>
<protein>
    <recommendedName>
        <fullName evidence="6">Amine oxidase</fullName>
        <ecNumber evidence="6">1.4.3.-</ecNumber>
    </recommendedName>
</protein>
<dbReference type="Gene3D" id="3.90.660.10">
    <property type="match status" value="1"/>
</dbReference>
<evidence type="ECO:0000256" key="6">
    <source>
        <dbReference type="RuleBase" id="RU362067"/>
    </source>
</evidence>
<dbReference type="EMBL" id="LFRF01000010">
    <property type="protein sequence ID" value="KND91114.1"/>
    <property type="molecule type" value="Genomic_DNA"/>
</dbReference>
<keyword evidence="3 6" id="KW-0560">Oxidoreductase</keyword>
<dbReference type="Gene3D" id="3.50.50.60">
    <property type="entry name" value="FAD/NAD(P)-binding domain"/>
    <property type="match status" value="1"/>
</dbReference>
<reference evidence="8 9" key="1">
    <citation type="journal article" date="2015" name="BMC Genomics">
        <title>The genome of the truffle-parasite Tolypocladium ophioglossoides and the evolution of antifungal peptaibiotics.</title>
        <authorList>
            <person name="Quandt C.A."/>
            <person name="Bushley K.E."/>
            <person name="Spatafora J.W."/>
        </authorList>
    </citation>
    <scope>NUCLEOTIDE SEQUENCE [LARGE SCALE GENOMIC DNA]</scope>
    <source>
        <strain evidence="8 9">CBS 100239</strain>
    </source>
</reference>
<evidence type="ECO:0000256" key="1">
    <source>
        <dbReference type="ARBA" id="ARBA00001974"/>
    </source>
</evidence>
<dbReference type="Proteomes" id="UP000036947">
    <property type="component" value="Unassembled WGS sequence"/>
</dbReference>
<feature type="binding site" evidence="5">
    <location>
        <position position="347"/>
    </location>
    <ligand>
        <name>substrate</name>
    </ligand>
</feature>
<feature type="domain" description="Amine oxidase" evidence="7">
    <location>
        <begin position="193"/>
        <end position="454"/>
    </location>
</feature>
<keyword evidence="9" id="KW-1185">Reference proteome</keyword>
<name>A0A0L0NAV4_TOLOC</name>
<dbReference type="EC" id="1.4.3.-" evidence="6"/>
<evidence type="ECO:0000256" key="5">
    <source>
        <dbReference type="PIRSR" id="PIRSR601613-1"/>
    </source>
</evidence>
<dbReference type="OrthoDB" id="5046242at2759"/>
<dbReference type="Gene3D" id="1.10.405.10">
    <property type="entry name" value="Guanine Nucleotide Dissociation Inhibitor, domain 1"/>
    <property type="match status" value="1"/>
</dbReference>
<dbReference type="AlphaFoldDB" id="A0A0L0NAV4"/>
<evidence type="ECO:0000256" key="2">
    <source>
        <dbReference type="ARBA" id="ARBA00005995"/>
    </source>
</evidence>
<dbReference type="InterPro" id="IPR001613">
    <property type="entry name" value="Flavin_amine_oxidase"/>
</dbReference>
<organism evidence="8 9">
    <name type="scientific">Tolypocladium ophioglossoides (strain CBS 100239)</name>
    <name type="common">Snaketongue truffleclub</name>
    <name type="synonym">Elaphocordyceps ophioglossoides</name>
    <dbReference type="NCBI Taxonomy" id="1163406"/>
    <lineage>
        <taxon>Eukaryota</taxon>
        <taxon>Fungi</taxon>
        <taxon>Dikarya</taxon>
        <taxon>Ascomycota</taxon>
        <taxon>Pezizomycotina</taxon>
        <taxon>Sordariomycetes</taxon>
        <taxon>Hypocreomycetidae</taxon>
        <taxon>Hypocreales</taxon>
        <taxon>Ophiocordycipitaceae</taxon>
        <taxon>Tolypocladium</taxon>
    </lineage>
</organism>
<feature type="binding site" evidence="5">
    <location>
        <position position="34"/>
    </location>
    <ligand>
        <name>FAD</name>
        <dbReference type="ChEBI" id="CHEBI:57692"/>
    </ligand>
</feature>
<comment type="catalytic activity">
    <reaction evidence="4">
        <text>a secondary aliphatic amine + O2 + H2O = a primary amine + an aldehyde + H2O2</text>
        <dbReference type="Rhea" id="RHEA:26414"/>
        <dbReference type="ChEBI" id="CHEBI:15377"/>
        <dbReference type="ChEBI" id="CHEBI:15379"/>
        <dbReference type="ChEBI" id="CHEBI:16240"/>
        <dbReference type="ChEBI" id="CHEBI:17478"/>
        <dbReference type="ChEBI" id="CHEBI:58855"/>
        <dbReference type="ChEBI" id="CHEBI:65296"/>
        <dbReference type="EC" id="1.4.3.4"/>
    </reaction>
</comment>
<comment type="cofactor">
    <cofactor evidence="1 6">
        <name>FAD</name>
        <dbReference type="ChEBI" id="CHEBI:57692"/>
    </cofactor>
</comment>
<gene>
    <name evidence="8" type="ORF">TOPH_04245</name>
</gene>
<dbReference type="InterPro" id="IPR050703">
    <property type="entry name" value="Flavin_MAO"/>
</dbReference>
<dbReference type="SUPFAM" id="SSF54373">
    <property type="entry name" value="FAD-linked reductases, C-terminal domain"/>
    <property type="match status" value="1"/>
</dbReference>
<evidence type="ECO:0000313" key="8">
    <source>
        <dbReference type="EMBL" id="KND91114.1"/>
    </source>
</evidence>
<keyword evidence="6" id="KW-0274">FAD</keyword>
<dbReference type="Pfam" id="PF13450">
    <property type="entry name" value="NAD_binding_8"/>
    <property type="match status" value="1"/>
</dbReference>
<dbReference type="PANTHER" id="PTHR43563:SF14">
    <property type="entry name" value="AMINE OXIDASE"/>
    <property type="match status" value="1"/>
</dbReference>
<feature type="binding site" evidence="5">
    <location>
        <position position="430"/>
    </location>
    <ligand>
        <name>FAD</name>
        <dbReference type="ChEBI" id="CHEBI:57692"/>
    </ligand>
</feature>
<comment type="caution">
    <text evidence="8">The sequence shown here is derived from an EMBL/GenBank/DDBJ whole genome shotgun (WGS) entry which is preliminary data.</text>
</comment>
<dbReference type="GO" id="GO:0097621">
    <property type="term" value="F:monoamine oxidase activity"/>
    <property type="evidence" value="ECO:0007669"/>
    <property type="project" value="UniProtKB-EC"/>
</dbReference>
<dbReference type="InterPro" id="IPR036188">
    <property type="entry name" value="FAD/NAD-bd_sf"/>
</dbReference>
<comment type="similarity">
    <text evidence="2 6">Belongs to the flavin monoamine oxidase family.</text>
</comment>
<dbReference type="SUPFAM" id="SSF51905">
    <property type="entry name" value="FAD/NAD(P)-binding domain"/>
    <property type="match status" value="1"/>
</dbReference>
<feature type="binding site" evidence="5">
    <location>
        <position position="241"/>
    </location>
    <ligand>
        <name>substrate</name>
    </ligand>
</feature>
<dbReference type="PRINTS" id="PR00757">
    <property type="entry name" value="AMINEOXDASEF"/>
</dbReference>
<proteinExistence type="inferred from homology"/>
<evidence type="ECO:0000313" key="9">
    <source>
        <dbReference type="Proteomes" id="UP000036947"/>
    </source>
</evidence>
<evidence type="ECO:0000259" key="7">
    <source>
        <dbReference type="Pfam" id="PF01593"/>
    </source>
</evidence>
<sequence length="468" mass="50325">MAAVQDMASTYQARGLPSRHKRSAQVIVIGAGPSGLQAAYNLQRAGATCLVLDARDRIGGGPVAADDYFNATSHPRVAELAWGLGLAVEQQSDEGKDVVEGLGASRADGTPNLSEDHRRSFIRVRDNLEGLSQRVDVSRPAQQLPNYGAMTVHELAVSQGATPIVQKLANAWTSTLFGLDSKDVSALCFLLHCKCAGGLLQVLSEMRSSEQSVRLQGGVEKLCEELAARLQPGSVCLSQVVERIDQTPGNKVVVTTQSGDVFQCTKAILAGPAQCTAIEVAPELSEDKQCLLESAKPGFSKRIALVYDAPWWRERGLSGCAQGLDGSISVVKDTSRDIDGFYSLTCFVAGESGTELWQKMDDERQQSLLNHVEAIYGDTVPTPCEIVDLDQHADTFSPAPACLAVPAANLRNLERDQWQPEGSVFFAGAEVSYVLRGHVEGELASGRRVAEEVIYALRPMPEAMSSRL</sequence>
<evidence type="ECO:0000256" key="4">
    <source>
        <dbReference type="ARBA" id="ARBA00048448"/>
    </source>
</evidence>
<dbReference type="Pfam" id="PF01593">
    <property type="entry name" value="Amino_oxidase"/>
    <property type="match status" value="1"/>
</dbReference>
<dbReference type="InterPro" id="IPR002937">
    <property type="entry name" value="Amino_oxidase"/>
</dbReference>
<accession>A0A0L0NAV4</accession>